<feature type="region of interest" description="Disordered" evidence="7">
    <location>
        <begin position="580"/>
        <end position="611"/>
    </location>
</feature>
<evidence type="ECO:0000256" key="3">
    <source>
        <dbReference type="ARBA" id="ARBA00012744"/>
    </source>
</evidence>
<evidence type="ECO:0000259" key="8">
    <source>
        <dbReference type="Pfam" id="PF00933"/>
    </source>
</evidence>
<comment type="catalytic activity">
    <reaction evidence="1">
        <text>Hydrolysis of terminal, non-reducing beta-D-glucosyl residues with release of beta-D-glucose.</text>
        <dbReference type="EC" id="3.2.1.21"/>
    </reaction>
</comment>
<dbReference type="EMBL" id="JAVDUM010000002">
    <property type="protein sequence ID" value="MDR6865924.1"/>
    <property type="molecule type" value="Genomic_DNA"/>
</dbReference>
<accession>A0ABU1S8J6</accession>
<dbReference type="PANTHER" id="PTHR30620">
    <property type="entry name" value="PERIPLASMIC BETA-GLUCOSIDASE-RELATED"/>
    <property type="match status" value="1"/>
</dbReference>
<comment type="similarity">
    <text evidence="2">Belongs to the glycosyl hydrolase 3 family.</text>
</comment>
<name>A0ABU1S8J6_9MICO</name>
<evidence type="ECO:0000256" key="1">
    <source>
        <dbReference type="ARBA" id="ARBA00000448"/>
    </source>
</evidence>
<dbReference type="PANTHER" id="PTHR30620:SF16">
    <property type="entry name" value="LYSOSOMAL BETA GLUCOSIDASE"/>
    <property type="match status" value="1"/>
</dbReference>
<protein>
    <recommendedName>
        <fullName evidence="3">beta-glucosidase</fullName>
        <ecNumber evidence="3">3.2.1.21</ecNumber>
    </recommendedName>
</protein>
<evidence type="ECO:0000313" key="11">
    <source>
        <dbReference type="Proteomes" id="UP001259347"/>
    </source>
</evidence>
<dbReference type="SUPFAM" id="SSF51445">
    <property type="entry name" value="(Trans)glycosidases"/>
    <property type="match status" value="1"/>
</dbReference>
<dbReference type="Gene3D" id="3.20.20.300">
    <property type="entry name" value="Glycoside hydrolase, family 3, N-terminal domain"/>
    <property type="match status" value="1"/>
</dbReference>
<dbReference type="Proteomes" id="UP001259347">
    <property type="component" value="Unassembled WGS sequence"/>
</dbReference>
<reference evidence="10 11" key="1">
    <citation type="submission" date="2023-07" db="EMBL/GenBank/DDBJ databases">
        <title>Sorghum-associated microbial communities from plants grown in Nebraska, USA.</title>
        <authorList>
            <person name="Schachtman D."/>
        </authorList>
    </citation>
    <scope>NUCLEOTIDE SEQUENCE [LARGE SCALE GENOMIC DNA]</scope>
    <source>
        <strain evidence="10 11">2980</strain>
    </source>
</reference>
<organism evidence="10 11">
    <name type="scientific">Microbacterium resistens</name>
    <dbReference type="NCBI Taxonomy" id="156977"/>
    <lineage>
        <taxon>Bacteria</taxon>
        <taxon>Bacillati</taxon>
        <taxon>Actinomycetota</taxon>
        <taxon>Actinomycetes</taxon>
        <taxon>Micrococcales</taxon>
        <taxon>Microbacteriaceae</taxon>
        <taxon>Microbacterium</taxon>
    </lineage>
</organism>
<comment type="caution">
    <text evidence="10">The sequence shown here is derived from an EMBL/GenBank/DDBJ whole genome shotgun (WGS) entry which is preliminary data.</text>
</comment>
<feature type="domain" description="Glycoside hydrolase family 3 N-terminal" evidence="8">
    <location>
        <begin position="77"/>
        <end position="362"/>
    </location>
</feature>
<gene>
    <name evidence="10" type="ORF">J2Y69_000509</name>
</gene>
<dbReference type="InterPro" id="IPR036962">
    <property type="entry name" value="Glyco_hydro_3_N_sf"/>
</dbReference>
<dbReference type="Gene3D" id="3.40.50.1700">
    <property type="entry name" value="Glycoside hydrolase family 3 C-terminal domain"/>
    <property type="match status" value="1"/>
</dbReference>
<dbReference type="PRINTS" id="PR00133">
    <property type="entry name" value="GLHYDRLASE3"/>
</dbReference>
<dbReference type="RefSeq" id="WP_310017209.1">
    <property type="nucleotide sequence ID" value="NZ_JAVDUM010000002.1"/>
</dbReference>
<dbReference type="SUPFAM" id="SSF52279">
    <property type="entry name" value="Beta-D-glucan exohydrolase, C-terminal domain"/>
    <property type="match status" value="1"/>
</dbReference>
<keyword evidence="5 10" id="KW-0378">Hydrolase</keyword>
<evidence type="ECO:0000256" key="2">
    <source>
        <dbReference type="ARBA" id="ARBA00005336"/>
    </source>
</evidence>
<dbReference type="Pfam" id="PF01915">
    <property type="entry name" value="Glyco_hydro_3_C"/>
    <property type="match status" value="1"/>
</dbReference>
<evidence type="ECO:0000256" key="7">
    <source>
        <dbReference type="SAM" id="MobiDB-lite"/>
    </source>
</evidence>
<proteinExistence type="inferred from homology"/>
<dbReference type="GO" id="GO:0008422">
    <property type="term" value="F:beta-glucosidase activity"/>
    <property type="evidence" value="ECO:0007669"/>
    <property type="project" value="UniProtKB-EC"/>
</dbReference>
<evidence type="ECO:0000256" key="5">
    <source>
        <dbReference type="ARBA" id="ARBA00022801"/>
    </source>
</evidence>
<dbReference type="Pfam" id="PF00933">
    <property type="entry name" value="Glyco_hydro_3"/>
    <property type="match status" value="1"/>
</dbReference>
<keyword evidence="11" id="KW-1185">Reference proteome</keyword>
<dbReference type="EC" id="3.2.1.21" evidence="3"/>
<dbReference type="InterPro" id="IPR017853">
    <property type="entry name" value="GH"/>
</dbReference>
<evidence type="ECO:0000259" key="9">
    <source>
        <dbReference type="Pfam" id="PF01915"/>
    </source>
</evidence>
<feature type="domain" description="Glycoside hydrolase family 3 C-terminal" evidence="9">
    <location>
        <begin position="424"/>
        <end position="575"/>
    </location>
</feature>
<evidence type="ECO:0000256" key="4">
    <source>
        <dbReference type="ARBA" id="ARBA00022729"/>
    </source>
</evidence>
<dbReference type="InterPro" id="IPR001764">
    <property type="entry name" value="Glyco_hydro_3_N"/>
</dbReference>
<keyword evidence="6 10" id="KW-0326">Glycosidase</keyword>
<evidence type="ECO:0000313" key="10">
    <source>
        <dbReference type="EMBL" id="MDR6865924.1"/>
    </source>
</evidence>
<sequence length="611" mass="66186">MSEITYPYQDPALSIDQRVDDLLSRMTVQDKAGQMFQPMATLGDFAAPGLFGTPSMRSIIDRGISHANILQAPSAREIAAWHNALQTEAAERGLGIPFTISSDPRHAFSNNPAAALIAGPFSQWPEFLGFGAIDDPELTRRFAEAVRREYLAVGIRVALHPQIDLATEPRWARASGTFGQSAEVAGRLGSAYVRGLQGDAVGAESVSAMAKHFPGGGPQLDGEDPHFSYGREQVYPGDRFDLHLQPFRELIDAGVSQLMPYYGMPIGTEYEEVGFGFNKQIIQGLLRDELGFDGIVCTDWAILSRTFWGVESLSYEERMIKSLDSGVDQFGGEFQPAVLTGLVQAGTIPESRLDVSVRRLLREKFRLGLFDQARFVDVDAADVLVGAPEARVEGLEAQVRSLTLLANGDDRARLPLSGRPAVYVEGLDAAALAGWADVVGAPERADVIIVRTDAPWEPRGNGADLESFFRAGSLEFSEDEIARLRALAAYAPLVLDVYLDRPAILAPLLDVASSVIANYGASDAALVSVLFGEAEPEGRLPFEIPSSMDAVRASRPDVPSDTADPTFVFGHGLRYEAWAPSTRPDPAPTTVEELPENPTPHPTALSYPTTF</sequence>
<keyword evidence="4" id="KW-0732">Signal</keyword>
<dbReference type="InterPro" id="IPR036881">
    <property type="entry name" value="Glyco_hydro_3_C_sf"/>
</dbReference>
<evidence type="ECO:0000256" key="6">
    <source>
        <dbReference type="ARBA" id="ARBA00023295"/>
    </source>
</evidence>
<dbReference type="InterPro" id="IPR051915">
    <property type="entry name" value="Cellulose_Degrad_GH3"/>
</dbReference>
<dbReference type="InterPro" id="IPR002772">
    <property type="entry name" value="Glyco_hydro_3_C"/>
</dbReference>